<comment type="caution">
    <text evidence="1">The sequence shown here is derived from an EMBL/GenBank/DDBJ whole genome shotgun (WGS) entry which is preliminary data.</text>
</comment>
<dbReference type="SUPFAM" id="SSF52047">
    <property type="entry name" value="RNI-like"/>
    <property type="match status" value="1"/>
</dbReference>
<dbReference type="AlphaFoldDB" id="A0A9P5N2A8"/>
<name>A0A9P5N2A8_9AGAM</name>
<accession>A0A9P5N2A8</accession>
<evidence type="ECO:0000313" key="1">
    <source>
        <dbReference type="EMBL" id="KAF8484541.1"/>
    </source>
</evidence>
<dbReference type="OrthoDB" id="3234375at2759"/>
<gene>
    <name evidence="1" type="ORF">DFH94DRAFT_236941</name>
</gene>
<sequence>MLDIWPALPLFILDARYYPPTKGVDNTIAALKQRHRVCKIKFCASSSSDYENVWAAMQEPFPELADIMLMALEIDAGIPDSFLGGSAPGLRCLKLYGIPFPGLPKLLLSATHLVTLCLEGTSHSEYTSPDVMANCLSALTNLETLALEFEHLNPENRRPPPPTRSVLPALTNLEFTGDIEYWEDLVARVDAPRLFHLSITFLHHYQIAFDTPHHVQFISRTPRLEALEKARITFGDKTVRARLSSQTSGNGVLDVGIPCSTISTDEQFSCLAQICASSLPPLSAVENLSIIEDHYFEQYLQENIADRLWLELLRPFASVKNLYIHRESLPRIAPTLQKLVGDRTTEVLPILQNLFTGGSQPSRLVQEGIEQFAAARRLSGRPITVSPWDRASEQEGVTHPPRIVSIVRTH</sequence>
<dbReference type="InterPro" id="IPR032675">
    <property type="entry name" value="LRR_dom_sf"/>
</dbReference>
<proteinExistence type="predicted"/>
<reference evidence="1" key="1">
    <citation type="submission" date="2019-10" db="EMBL/GenBank/DDBJ databases">
        <authorList>
            <consortium name="DOE Joint Genome Institute"/>
            <person name="Kuo A."/>
            <person name="Miyauchi S."/>
            <person name="Kiss E."/>
            <person name="Drula E."/>
            <person name="Kohler A."/>
            <person name="Sanchez-Garcia M."/>
            <person name="Andreopoulos B."/>
            <person name="Barry K.W."/>
            <person name="Bonito G."/>
            <person name="Buee M."/>
            <person name="Carver A."/>
            <person name="Chen C."/>
            <person name="Cichocki N."/>
            <person name="Clum A."/>
            <person name="Culley D."/>
            <person name="Crous P.W."/>
            <person name="Fauchery L."/>
            <person name="Girlanda M."/>
            <person name="Hayes R."/>
            <person name="Keri Z."/>
            <person name="LaButti K."/>
            <person name="Lipzen A."/>
            <person name="Lombard V."/>
            <person name="Magnuson J."/>
            <person name="Maillard F."/>
            <person name="Morin E."/>
            <person name="Murat C."/>
            <person name="Nolan M."/>
            <person name="Ohm R."/>
            <person name="Pangilinan J."/>
            <person name="Pereira M."/>
            <person name="Perotto S."/>
            <person name="Peter M."/>
            <person name="Riley R."/>
            <person name="Sitrit Y."/>
            <person name="Stielow B."/>
            <person name="Szollosi G."/>
            <person name="Zifcakova L."/>
            <person name="Stursova M."/>
            <person name="Spatafora J.W."/>
            <person name="Tedersoo L."/>
            <person name="Vaario L.-M."/>
            <person name="Yamada A."/>
            <person name="Yan M."/>
            <person name="Wang P."/>
            <person name="Xu J."/>
            <person name="Bruns T."/>
            <person name="Baldrian P."/>
            <person name="Vilgalys R."/>
            <person name="Henrissat B."/>
            <person name="Grigoriev I.V."/>
            <person name="Hibbett D."/>
            <person name="Nagy L.G."/>
            <person name="Martin F.M."/>
        </authorList>
    </citation>
    <scope>NUCLEOTIDE SEQUENCE</scope>
    <source>
        <strain evidence="1">Prilba</strain>
    </source>
</reference>
<evidence type="ECO:0000313" key="2">
    <source>
        <dbReference type="Proteomes" id="UP000759537"/>
    </source>
</evidence>
<reference evidence="1" key="2">
    <citation type="journal article" date="2020" name="Nat. Commun.">
        <title>Large-scale genome sequencing of mycorrhizal fungi provides insights into the early evolution of symbiotic traits.</title>
        <authorList>
            <person name="Miyauchi S."/>
            <person name="Kiss E."/>
            <person name="Kuo A."/>
            <person name="Drula E."/>
            <person name="Kohler A."/>
            <person name="Sanchez-Garcia M."/>
            <person name="Morin E."/>
            <person name="Andreopoulos B."/>
            <person name="Barry K.W."/>
            <person name="Bonito G."/>
            <person name="Buee M."/>
            <person name="Carver A."/>
            <person name="Chen C."/>
            <person name="Cichocki N."/>
            <person name="Clum A."/>
            <person name="Culley D."/>
            <person name="Crous P.W."/>
            <person name="Fauchery L."/>
            <person name="Girlanda M."/>
            <person name="Hayes R.D."/>
            <person name="Keri Z."/>
            <person name="LaButti K."/>
            <person name="Lipzen A."/>
            <person name="Lombard V."/>
            <person name="Magnuson J."/>
            <person name="Maillard F."/>
            <person name="Murat C."/>
            <person name="Nolan M."/>
            <person name="Ohm R.A."/>
            <person name="Pangilinan J."/>
            <person name="Pereira M.F."/>
            <person name="Perotto S."/>
            <person name="Peter M."/>
            <person name="Pfister S."/>
            <person name="Riley R."/>
            <person name="Sitrit Y."/>
            <person name="Stielow J.B."/>
            <person name="Szollosi G."/>
            <person name="Zifcakova L."/>
            <person name="Stursova M."/>
            <person name="Spatafora J.W."/>
            <person name="Tedersoo L."/>
            <person name="Vaario L.M."/>
            <person name="Yamada A."/>
            <person name="Yan M."/>
            <person name="Wang P."/>
            <person name="Xu J."/>
            <person name="Bruns T."/>
            <person name="Baldrian P."/>
            <person name="Vilgalys R."/>
            <person name="Dunand C."/>
            <person name="Henrissat B."/>
            <person name="Grigoriev I.V."/>
            <person name="Hibbett D."/>
            <person name="Nagy L.G."/>
            <person name="Martin F.M."/>
        </authorList>
    </citation>
    <scope>NUCLEOTIDE SEQUENCE</scope>
    <source>
        <strain evidence="1">Prilba</strain>
    </source>
</reference>
<dbReference type="Gene3D" id="3.80.10.10">
    <property type="entry name" value="Ribonuclease Inhibitor"/>
    <property type="match status" value="1"/>
</dbReference>
<organism evidence="1 2">
    <name type="scientific">Russula ochroleuca</name>
    <dbReference type="NCBI Taxonomy" id="152965"/>
    <lineage>
        <taxon>Eukaryota</taxon>
        <taxon>Fungi</taxon>
        <taxon>Dikarya</taxon>
        <taxon>Basidiomycota</taxon>
        <taxon>Agaricomycotina</taxon>
        <taxon>Agaricomycetes</taxon>
        <taxon>Russulales</taxon>
        <taxon>Russulaceae</taxon>
        <taxon>Russula</taxon>
    </lineage>
</organism>
<dbReference type="Proteomes" id="UP000759537">
    <property type="component" value="Unassembled WGS sequence"/>
</dbReference>
<keyword evidence="2" id="KW-1185">Reference proteome</keyword>
<protein>
    <submittedName>
        <fullName evidence="1">Uncharacterized protein</fullName>
    </submittedName>
</protein>
<dbReference type="EMBL" id="WHVB01000003">
    <property type="protein sequence ID" value="KAF8484541.1"/>
    <property type="molecule type" value="Genomic_DNA"/>
</dbReference>